<evidence type="ECO:0000256" key="1">
    <source>
        <dbReference type="ARBA" id="ARBA00004651"/>
    </source>
</evidence>
<dbReference type="FunCoup" id="A0A1Y5TYG4">
    <property type="interactions" value="21"/>
</dbReference>
<dbReference type="AlphaFoldDB" id="A0A1Y5TYG4"/>
<organism evidence="10 11">
    <name type="scientific">Oceanibacterium hippocampi</name>
    <dbReference type="NCBI Taxonomy" id="745714"/>
    <lineage>
        <taxon>Bacteria</taxon>
        <taxon>Pseudomonadati</taxon>
        <taxon>Pseudomonadota</taxon>
        <taxon>Alphaproteobacteria</taxon>
        <taxon>Sneathiellales</taxon>
        <taxon>Sneathiellaceae</taxon>
        <taxon>Oceanibacterium</taxon>
    </lineage>
</organism>
<feature type="transmembrane region" description="Helical" evidence="8">
    <location>
        <begin position="79"/>
        <end position="100"/>
    </location>
</feature>
<dbReference type="PANTHER" id="PTHR42703:SF1">
    <property type="entry name" value="NA(+)_H(+) ANTIPORTER SUBUNIT D1"/>
    <property type="match status" value="1"/>
</dbReference>
<feature type="transmembrane region" description="Helical" evidence="8">
    <location>
        <begin position="381"/>
        <end position="405"/>
    </location>
</feature>
<dbReference type="GO" id="GO:0005886">
    <property type="term" value="C:plasma membrane"/>
    <property type="evidence" value="ECO:0007669"/>
    <property type="project" value="UniProtKB-SubCell"/>
</dbReference>
<feature type="transmembrane region" description="Helical" evidence="8">
    <location>
        <begin position="284"/>
        <end position="303"/>
    </location>
</feature>
<feature type="transmembrane region" description="Helical" evidence="8">
    <location>
        <begin position="169"/>
        <end position="191"/>
    </location>
</feature>
<evidence type="ECO:0000256" key="5">
    <source>
        <dbReference type="ARBA" id="ARBA00022989"/>
    </source>
</evidence>
<evidence type="ECO:0000259" key="9">
    <source>
        <dbReference type="Pfam" id="PF00361"/>
    </source>
</evidence>
<dbReference type="Pfam" id="PF00361">
    <property type="entry name" value="Proton_antipo_M"/>
    <property type="match status" value="1"/>
</dbReference>
<dbReference type="PRINTS" id="PR01437">
    <property type="entry name" value="NUOXDRDTASE4"/>
</dbReference>
<accession>A0A1Y5TYG4</accession>
<feature type="transmembrane region" description="Helical" evidence="8">
    <location>
        <begin position="31"/>
        <end position="53"/>
    </location>
</feature>
<sequence length="499" mass="53025">MTLAIHYPALQVVLPLLAAPLCSLMRGRDFAWAFATLVSWLAFGIAVALLFAVRADGAISYHLGGWEPPWGIEYRVDALGSYLLAIVTLISAVSLSFARLSVAREVRQDQHALFYTMWLLCLAGMLGIAITGDAFNIFVFLEVSSLSTYALVAMGGGGDRRALTAAYQYLVLGTIGATFILIGIGLIYMMTGTLNILDMSERLPAVADTRTIRVAAGFLTIGIALKLALFPLHVWLPNAYTYAPNAVSAFIAGTSTKVSLYLLLRFSLTVFGPTFSFGKLPLNEILAVLAVAAFLIFSALAILQENVKRLLAYSSIAQVGYMVLGISFASVTGLTAGIVHLFNHALIKTGLFLCVACVAYRIGSVRITAMAGLGRQMPFTMFAFVLGGFGLIGVPLTAGFVTKWYLIMAALEAGTSLGLVAAGLVLVSSLLAVIYVWKVVESAYFRPAPAGSPPVREAPLALLVPTWALILASIYFGIDTRISVGVARDAAVALLGGIS</sequence>
<dbReference type="InterPro" id="IPR050586">
    <property type="entry name" value="CPA3_Na-H_Antiporter_D"/>
</dbReference>
<feature type="transmembrane region" description="Helical" evidence="8">
    <location>
        <begin position="112"/>
        <end position="131"/>
    </location>
</feature>
<dbReference type="InterPro" id="IPR003918">
    <property type="entry name" value="NADH_UbQ_OxRdtase"/>
</dbReference>
<protein>
    <submittedName>
        <fullName evidence="10">Na(+)/H(+) antiporter subunit D</fullName>
    </submittedName>
</protein>
<dbReference type="InterPro" id="IPR001750">
    <property type="entry name" value="ND/Mrp_TM"/>
</dbReference>
<comment type="similarity">
    <text evidence="2">Belongs to the CPA3 antiporters (TC 2.A.63) subunit D family.</text>
</comment>
<evidence type="ECO:0000256" key="4">
    <source>
        <dbReference type="ARBA" id="ARBA00022692"/>
    </source>
</evidence>
<evidence type="ECO:0000256" key="8">
    <source>
        <dbReference type="SAM" id="Phobius"/>
    </source>
</evidence>
<evidence type="ECO:0000256" key="7">
    <source>
        <dbReference type="RuleBase" id="RU000320"/>
    </source>
</evidence>
<keyword evidence="11" id="KW-1185">Reference proteome</keyword>
<dbReference type="Proteomes" id="UP000193200">
    <property type="component" value="Unassembled WGS sequence"/>
</dbReference>
<dbReference type="InParanoid" id="A0A1Y5TYG4"/>
<evidence type="ECO:0000313" key="10">
    <source>
        <dbReference type="EMBL" id="SLN76929.1"/>
    </source>
</evidence>
<keyword evidence="6 8" id="KW-0472">Membrane</keyword>
<dbReference type="EMBL" id="FWFR01000005">
    <property type="protein sequence ID" value="SLN76929.1"/>
    <property type="molecule type" value="Genomic_DNA"/>
</dbReference>
<evidence type="ECO:0000313" key="11">
    <source>
        <dbReference type="Proteomes" id="UP000193200"/>
    </source>
</evidence>
<name>A0A1Y5TYG4_9PROT</name>
<evidence type="ECO:0000256" key="3">
    <source>
        <dbReference type="ARBA" id="ARBA00022475"/>
    </source>
</evidence>
<feature type="domain" description="NADH:quinone oxidoreductase/Mrp antiporter transmembrane" evidence="9">
    <location>
        <begin position="133"/>
        <end position="421"/>
    </location>
</feature>
<dbReference type="GO" id="GO:0042773">
    <property type="term" value="P:ATP synthesis coupled electron transport"/>
    <property type="evidence" value="ECO:0007669"/>
    <property type="project" value="InterPro"/>
</dbReference>
<proteinExistence type="inferred from homology"/>
<comment type="subcellular location">
    <subcellularLocation>
        <location evidence="1">Cell membrane</location>
        <topology evidence="1">Multi-pass membrane protein</topology>
    </subcellularLocation>
    <subcellularLocation>
        <location evidence="7">Membrane</location>
        <topology evidence="7">Multi-pass membrane protein</topology>
    </subcellularLocation>
</comment>
<feature type="transmembrane region" description="Helical" evidence="8">
    <location>
        <begin position="6"/>
        <end position="24"/>
    </location>
</feature>
<feature type="transmembrane region" description="Helical" evidence="8">
    <location>
        <begin position="242"/>
        <end position="264"/>
    </location>
</feature>
<feature type="transmembrane region" description="Helical" evidence="8">
    <location>
        <begin position="417"/>
        <end position="437"/>
    </location>
</feature>
<feature type="transmembrane region" description="Helical" evidence="8">
    <location>
        <begin position="211"/>
        <end position="230"/>
    </location>
</feature>
<evidence type="ECO:0000256" key="6">
    <source>
        <dbReference type="ARBA" id="ARBA00023136"/>
    </source>
</evidence>
<keyword evidence="5 8" id="KW-1133">Transmembrane helix</keyword>
<dbReference type="GO" id="GO:0008137">
    <property type="term" value="F:NADH dehydrogenase (ubiquinone) activity"/>
    <property type="evidence" value="ECO:0007669"/>
    <property type="project" value="InterPro"/>
</dbReference>
<reference evidence="10 11" key="1">
    <citation type="submission" date="2017-03" db="EMBL/GenBank/DDBJ databases">
        <authorList>
            <person name="Afonso C.L."/>
            <person name="Miller P.J."/>
            <person name="Scott M.A."/>
            <person name="Spackman E."/>
            <person name="Goraichik I."/>
            <person name="Dimitrov K.M."/>
            <person name="Suarez D.L."/>
            <person name="Swayne D.E."/>
        </authorList>
    </citation>
    <scope>NUCLEOTIDE SEQUENCE [LARGE SCALE GENOMIC DNA]</scope>
    <source>
        <strain evidence="10 11">CECT 7691</strain>
    </source>
</reference>
<gene>
    <name evidence="10" type="primary">mrpD_2</name>
    <name evidence="10" type="ORF">OCH7691_04239</name>
</gene>
<keyword evidence="3" id="KW-1003">Cell membrane</keyword>
<keyword evidence="4 7" id="KW-0812">Transmembrane</keyword>
<dbReference type="PANTHER" id="PTHR42703">
    <property type="entry name" value="NADH DEHYDROGENASE"/>
    <property type="match status" value="1"/>
</dbReference>
<feature type="transmembrane region" description="Helical" evidence="8">
    <location>
        <begin position="458"/>
        <end position="478"/>
    </location>
</feature>
<feature type="transmembrane region" description="Helical" evidence="8">
    <location>
        <begin position="137"/>
        <end position="157"/>
    </location>
</feature>
<evidence type="ECO:0000256" key="2">
    <source>
        <dbReference type="ARBA" id="ARBA00005346"/>
    </source>
</evidence>